<dbReference type="PANTHER" id="PTHR42966:SF2">
    <property type="entry name" value="PSEUDAMINIC ACID SYNTHASE"/>
    <property type="match status" value="1"/>
</dbReference>
<dbReference type="EMBL" id="VUMH01000005">
    <property type="protein sequence ID" value="MSS27815.1"/>
    <property type="molecule type" value="Genomic_DNA"/>
</dbReference>
<dbReference type="PANTHER" id="PTHR42966">
    <property type="entry name" value="N-ACETYLNEURAMINATE SYNTHASE"/>
    <property type="match status" value="1"/>
</dbReference>
<reference evidence="2 3" key="1">
    <citation type="submission" date="2019-09" db="EMBL/GenBank/DDBJ databases">
        <title>In-depth cultivation of the pig gut microbiome towards novel bacterial diversity and tailored functional studies.</title>
        <authorList>
            <person name="Wylensek D."/>
            <person name="Hitch T.C.A."/>
            <person name="Clavel T."/>
        </authorList>
    </citation>
    <scope>NUCLEOTIDE SEQUENCE [LARGE SCALE GENOMIC DNA]</scope>
    <source>
        <strain evidence="2 3">PG-178-WT-4</strain>
    </source>
</reference>
<dbReference type="GO" id="GO:0016051">
    <property type="term" value="P:carbohydrate biosynthetic process"/>
    <property type="evidence" value="ECO:0007669"/>
    <property type="project" value="InterPro"/>
</dbReference>
<dbReference type="InterPro" id="IPR013132">
    <property type="entry name" value="PseI/NeuA/B-like_N"/>
</dbReference>
<comment type="caution">
    <text evidence="2">The sequence shown here is derived from an EMBL/GenBank/DDBJ whole genome shotgun (WGS) entry which is preliminary data.</text>
</comment>
<gene>
    <name evidence="2" type="primary">pseI</name>
    <name evidence="2" type="ORF">FYJ44_07060</name>
</gene>
<dbReference type="InterPro" id="IPR013974">
    <property type="entry name" value="SAF"/>
</dbReference>
<dbReference type="Pfam" id="PF03102">
    <property type="entry name" value="NeuB"/>
    <property type="match status" value="1"/>
</dbReference>
<accession>A0A6L5XL03</accession>
<dbReference type="EC" id="2.5.1.97" evidence="2"/>
<dbReference type="SUPFAM" id="SSF51569">
    <property type="entry name" value="Aldolase"/>
    <property type="match status" value="1"/>
</dbReference>
<dbReference type="InterPro" id="IPR006190">
    <property type="entry name" value="SAF_AFP_Neu5Ac"/>
</dbReference>
<dbReference type="CDD" id="cd11615">
    <property type="entry name" value="SAF_NeuB_like"/>
    <property type="match status" value="1"/>
</dbReference>
<evidence type="ECO:0000313" key="2">
    <source>
        <dbReference type="EMBL" id="MSS27815.1"/>
    </source>
</evidence>
<evidence type="ECO:0000259" key="1">
    <source>
        <dbReference type="PROSITE" id="PS50844"/>
    </source>
</evidence>
<dbReference type="InterPro" id="IPR036732">
    <property type="entry name" value="AFP_Neu5c_C_sf"/>
</dbReference>
<dbReference type="InterPro" id="IPR013785">
    <property type="entry name" value="Aldolase_TIM"/>
</dbReference>
<proteinExistence type="predicted"/>
<dbReference type="InterPro" id="IPR057736">
    <property type="entry name" value="SAF_PseI/NeuA/NeuB"/>
</dbReference>
<feature type="domain" description="AFP-like" evidence="1">
    <location>
        <begin position="285"/>
        <end position="343"/>
    </location>
</feature>
<dbReference type="Gene3D" id="3.20.20.70">
    <property type="entry name" value="Aldolase class I"/>
    <property type="match status" value="1"/>
</dbReference>
<dbReference type="Pfam" id="PF08666">
    <property type="entry name" value="SAF"/>
    <property type="match status" value="1"/>
</dbReference>
<evidence type="ECO:0000313" key="3">
    <source>
        <dbReference type="Proteomes" id="UP000477488"/>
    </source>
</evidence>
<name>A0A6L5XL03_9BACT</name>
<dbReference type="SMART" id="SM00858">
    <property type="entry name" value="SAF"/>
    <property type="match status" value="1"/>
</dbReference>
<dbReference type="SUPFAM" id="SSF51269">
    <property type="entry name" value="AFP III-like domain"/>
    <property type="match status" value="1"/>
</dbReference>
<dbReference type="PROSITE" id="PS50844">
    <property type="entry name" value="AFP_LIKE"/>
    <property type="match status" value="1"/>
</dbReference>
<dbReference type="GO" id="GO:0047444">
    <property type="term" value="F:N-acylneuraminate-9-phosphate synthase activity"/>
    <property type="evidence" value="ECO:0007669"/>
    <property type="project" value="TreeGrafter"/>
</dbReference>
<dbReference type="AlphaFoldDB" id="A0A6L5XL03"/>
<keyword evidence="2" id="KW-0808">Transferase</keyword>
<protein>
    <submittedName>
        <fullName evidence="2">Pseudaminic acid synthase</fullName>
        <ecNumber evidence="2">2.5.1.97</ecNumber>
    </submittedName>
</protein>
<sequence>MREMFDKNDSYIIAELSANHNGSIERAEAIVRAAADAGADAVKLQTYTADTMTIPCHNEYFQIRGTLWEGRTLHELYQKAYTPWEWQPHLKSLANTLGMDCFSTPFDATAVDFLEQMNVSCYKIASFEVVDTPLLKKIASTGKPVIMSTGMTTLAEIAEAVATLRENGTKKLALLKCTSAYPAPPEEANLRTIPHLAQTFHCAAGLSDHTMGSAVAVAAVALGARIIEKHFTLSRADGGPDSAFSMEPEEFSQMVKDIRAAEKALGHVNYSLTEKEEESIIFRRSLFVVKDVRAGESFTPENVRCIRPGYGLHPRYYDEILNKKSTQNITAGTPLTWKHLLQTHE</sequence>
<dbReference type="NCBIfam" id="TIGR03586">
    <property type="entry name" value="PseI"/>
    <property type="match status" value="1"/>
</dbReference>
<dbReference type="Gene3D" id="3.90.1210.10">
    <property type="entry name" value="Antifreeze-like/N-acetylneuraminic acid synthase C-terminal domain"/>
    <property type="match status" value="1"/>
</dbReference>
<dbReference type="Proteomes" id="UP000477488">
    <property type="component" value="Unassembled WGS sequence"/>
</dbReference>
<keyword evidence="3" id="KW-1185">Reference proteome</keyword>
<organism evidence="2 3">
    <name type="scientific">Desulfovibrio porci</name>
    <dbReference type="NCBI Taxonomy" id="2605782"/>
    <lineage>
        <taxon>Bacteria</taxon>
        <taxon>Pseudomonadati</taxon>
        <taxon>Thermodesulfobacteriota</taxon>
        <taxon>Desulfovibrionia</taxon>
        <taxon>Desulfovibrionales</taxon>
        <taxon>Desulfovibrionaceae</taxon>
        <taxon>Desulfovibrio</taxon>
    </lineage>
</organism>
<dbReference type="InterPro" id="IPR051690">
    <property type="entry name" value="PseI-like"/>
</dbReference>
<dbReference type="InterPro" id="IPR020030">
    <property type="entry name" value="Pseudaminic_synth_PseI"/>
</dbReference>